<dbReference type="Pfam" id="PF03136">
    <property type="entry name" value="Pup_ligase"/>
    <property type="match status" value="1"/>
</dbReference>
<name>A0A059XXJ5_9BACT</name>
<dbReference type="PANTHER" id="PTHR42307">
    <property type="entry name" value="PUP DEAMIDASE/DEPUPYLASE"/>
    <property type="match status" value="1"/>
</dbReference>
<dbReference type="KEGG" id="lfp:Y981_02005"/>
<evidence type="ECO:0000313" key="1">
    <source>
        <dbReference type="EMBL" id="AIA30031.1"/>
    </source>
</evidence>
<dbReference type="GO" id="GO:0070490">
    <property type="term" value="P:protein pupylation"/>
    <property type="evidence" value="ECO:0007669"/>
    <property type="project" value="TreeGrafter"/>
</dbReference>
<dbReference type="HOGENOM" id="CLU_040524_1_0_0"/>
<proteinExistence type="predicted"/>
<reference evidence="2" key="1">
    <citation type="submission" date="2014-02" db="EMBL/GenBank/DDBJ databases">
        <title>Complete genome sequence and comparative genomic analysis of the nitrogen-fixing bacterium Leptospirillum ferriphilum YSK.</title>
        <authorList>
            <person name="Guo X."/>
            <person name="Yin H."/>
            <person name="Liang Y."/>
            <person name="Hu Q."/>
            <person name="Ma L."/>
            <person name="Xiao Y."/>
            <person name="Zhang X."/>
            <person name="Qiu G."/>
            <person name="Liu X."/>
        </authorList>
    </citation>
    <scope>NUCLEOTIDE SEQUENCE [LARGE SCALE GENOMIC DNA]</scope>
    <source>
        <strain evidence="2">YSK</strain>
    </source>
</reference>
<dbReference type="Proteomes" id="UP000027059">
    <property type="component" value="Chromosome"/>
</dbReference>
<dbReference type="EMBL" id="CP007243">
    <property type="protein sequence ID" value="AIA30031.1"/>
    <property type="molecule type" value="Genomic_DNA"/>
</dbReference>
<organism evidence="1 2">
    <name type="scientific">Leptospirillum ferriphilum YSK</name>
    <dbReference type="NCBI Taxonomy" id="1441628"/>
    <lineage>
        <taxon>Bacteria</taxon>
        <taxon>Pseudomonadati</taxon>
        <taxon>Nitrospirota</taxon>
        <taxon>Nitrospiria</taxon>
        <taxon>Nitrospirales</taxon>
        <taxon>Nitrospiraceae</taxon>
        <taxon>Leptospirillum</taxon>
    </lineage>
</organism>
<dbReference type="GO" id="GO:0019941">
    <property type="term" value="P:modification-dependent protein catabolic process"/>
    <property type="evidence" value="ECO:0007669"/>
    <property type="project" value="InterPro"/>
</dbReference>
<gene>
    <name evidence="1" type="ORF">Y981_02005</name>
</gene>
<dbReference type="RefSeq" id="WP_014960153.1">
    <property type="nucleotide sequence ID" value="NZ_CP007243.1"/>
</dbReference>
<keyword evidence="2" id="KW-1185">Reference proteome</keyword>
<dbReference type="OrthoDB" id="9760627at2"/>
<sequence>MTQGPNDRIAGIVGTEVEYGLSWANRTPEDPERLSAELIGHVPEACHAPVLWDYENEDPRHDARGFLVEGDRENPDEDDNRSLNKPLYNGGRLYVDGAHPEYSGPECASVRDVVRYEKAGDRMVGACQAALSGLHAGGPPLLVLKNNADGKGNSWGYHENYLLPRSLPFDTLARKISSHLVTRVLFCGSGKLGSDLDPSKSGTYFLSQRAEFFEIPMGLSTMVHRSVVNTRDEPHSDRTLYRRFHVITGDSNLSEISTYLKVGTTSLVLRALEAGAFDPPVFSDWVDAFRRVGADRTLKARLTLDNGKTMTALECQEVLVSQVRRFLEQEGMDAESADLLGRWEKILEALRQGSPLVERTVDWAIKWSVLSRYSEKKGWAMTDSRLKMLDFQYHDLRPEKSIFQMLENTGQVDRLVDPMEVEEALGRPPSETRAYFRGEMLRRFLSRVHAVSWSSVVVDPGEGPLKRLALGDPWKGTQKRVGALMGKAGSVEDLLKALNPLPSGE</sequence>
<dbReference type="InterPro" id="IPR004347">
    <property type="entry name" value="Pup_ligase/deamidase"/>
</dbReference>
<evidence type="ECO:0000313" key="2">
    <source>
        <dbReference type="Proteomes" id="UP000027059"/>
    </source>
</evidence>
<reference evidence="1 2" key="2">
    <citation type="journal article" date="2015" name="Biomed. Res. Int.">
        <title>Effects of Arsenite Resistance on the Growth and Functional Gene Expression of Leptospirillum ferriphilum and Acidithiobacillus thiooxidans in Pure Culture and Coculture.</title>
        <authorList>
            <person name="Jiang H."/>
            <person name="Liang Y."/>
            <person name="Yin H."/>
            <person name="Xiao Y."/>
            <person name="Guo X."/>
            <person name="Xu Y."/>
            <person name="Hu Q."/>
            <person name="Liu H."/>
            <person name="Liu X."/>
        </authorList>
    </citation>
    <scope>NUCLEOTIDE SEQUENCE [LARGE SCALE GENOMIC DNA]</scope>
    <source>
        <strain evidence="1 2">YSK</strain>
    </source>
</reference>
<dbReference type="GO" id="GO:0005524">
    <property type="term" value="F:ATP binding"/>
    <property type="evidence" value="ECO:0007669"/>
    <property type="project" value="TreeGrafter"/>
</dbReference>
<dbReference type="PANTHER" id="PTHR42307:SF2">
    <property type="entry name" value="PUP DEAMIDASE_DEPUPYLASE"/>
    <property type="match status" value="1"/>
</dbReference>
<dbReference type="AlphaFoldDB" id="A0A059XXJ5"/>
<dbReference type="GO" id="GO:0010498">
    <property type="term" value="P:proteasomal protein catabolic process"/>
    <property type="evidence" value="ECO:0007669"/>
    <property type="project" value="InterPro"/>
</dbReference>
<protein>
    <submittedName>
        <fullName evidence="1">Pup deamidase/depupylase</fullName>
    </submittedName>
</protein>
<accession>A0A059XXJ5</accession>